<dbReference type="PROSITE" id="PS50075">
    <property type="entry name" value="CARRIER"/>
    <property type="match status" value="5"/>
</dbReference>
<evidence type="ECO:0000256" key="5">
    <source>
        <dbReference type="ARBA" id="ARBA00022598"/>
    </source>
</evidence>
<dbReference type="Pfam" id="PF00550">
    <property type="entry name" value="PP-binding"/>
    <property type="match status" value="6"/>
</dbReference>
<dbReference type="FunFam" id="3.30.559.30:FF:000030">
    <property type="entry name" value="Hydroxamate-type ferrichrome siderophore peptide synthetase"/>
    <property type="match status" value="1"/>
</dbReference>
<feature type="compositionally biased region" description="Polar residues" evidence="8">
    <location>
        <begin position="696"/>
        <end position="705"/>
    </location>
</feature>
<organism evidence="11">
    <name type="scientific">Leptosphaeria maculans (strain JN3 / isolate v23.1.3 / race Av1-4-5-6-7-8)</name>
    <name type="common">Blackleg fungus</name>
    <name type="synonym">Phoma lingam</name>
    <dbReference type="NCBI Taxonomy" id="985895"/>
    <lineage>
        <taxon>Eukaryota</taxon>
        <taxon>Fungi</taxon>
        <taxon>Dikarya</taxon>
        <taxon>Ascomycota</taxon>
        <taxon>Pezizomycotina</taxon>
        <taxon>Dothideomycetes</taxon>
        <taxon>Pleosporomycetidae</taxon>
        <taxon>Pleosporales</taxon>
        <taxon>Pleosporineae</taxon>
        <taxon>Leptosphaeriaceae</taxon>
        <taxon>Plenodomus</taxon>
        <taxon>Plenodomus lingam/Leptosphaeria maculans species complex</taxon>
    </lineage>
</organism>
<keyword evidence="5" id="KW-0436">Ligase</keyword>
<dbReference type="FunFam" id="3.40.50.980:FF:000001">
    <property type="entry name" value="Non-ribosomal peptide synthetase"/>
    <property type="match status" value="2"/>
</dbReference>
<dbReference type="Proteomes" id="UP000002668">
    <property type="component" value="Genome"/>
</dbReference>
<name>E5A7Y6_LEPMJ</name>
<evidence type="ECO:0000313" key="11">
    <source>
        <dbReference type="Proteomes" id="UP000002668"/>
    </source>
</evidence>
<dbReference type="OrthoDB" id="416786at2759"/>
<keyword evidence="3" id="KW-0596">Phosphopantetheine</keyword>
<dbReference type="SMART" id="SM00823">
    <property type="entry name" value="PKS_PP"/>
    <property type="match status" value="5"/>
</dbReference>
<feature type="domain" description="Carrier" evidence="9">
    <location>
        <begin position="4918"/>
        <end position="4991"/>
    </location>
</feature>
<feature type="region of interest" description="Disordered" evidence="8">
    <location>
        <begin position="612"/>
        <end position="636"/>
    </location>
</feature>
<feature type="domain" description="Carrier" evidence="9">
    <location>
        <begin position="1671"/>
        <end position="1748"/>
    </location>
</feature>
<dbReference type="STRING" id="985895.E5A7Y6"/>
<dbReference type="Gene3D" id="3.30.559.30">
    <property type="entry name" value="Nonribosomal peptide synthetase, condensation domain"/>
    <property type="match status" value="6"/>
</dbReference>
<dbReference type="InterPro" id="IPR000873">
    <property type="entry name" value="AMP-dep_synth/lig_dom"/>
</dbReference>
<reference evidence="11" key="1">
    <citation type="journal article" date="2011" name="Nat. Commun.">
        <title>Effector diversification within compartments of the Leptosphaeria maculans genome affected by Repeat-Induced Point mutations.</title>
        <authorList>
            <person name="Rouxel T."/>
            <person name="Grandaubert J."/>
            <person name="Hane J.K."/>
            <person name="Hoede C."/>
            <person name="van de Wouw A.P."/>
            <person name="Couloux A."/>
            <person name="Dominguez V."/>
            <person name="Anthouard V."/>
            <person name="Bally P."/>
            <person name="Bourras S."/>
            <person name="Cozijnsen A.J."/>
            <person name="Ciuffetti L.M."/>
            <person name="Degrave A."/>
            <person name="Dilmaghani A."/>
            <person name="Duret L."/>
            <person name="Fudal I."/>
            <person name="Goodwin S.B."/>
            <person name="Gout L."/>
            <person name="Glaser N."/>
            <person name="Linglin J."/>
            <person name="Kema G.H.J."/>
            <person name="Lapalu N."/>
            <person name="Lawrence C.B."/>
            <person name="May K."/>
            <person name="Meyer M."/>
            <person name="Ollivier B."/>
            <person name="Poulain J."/>
            <person name="Schoch C.L."/>
            <person name="Simon A."/>
            <person name="Spatafora J.W."/>
            <person name="Stachowiak A."/>
            <person name="Turgeon B.G."/>
            <person name="Tyler B.M."/>
            <person name="Vincent D."/>
            <person name="Weissenbach J."/>
            <person name="Amselem J."/>
            <person name="Quesneville H."/>
            <person name="Oliver R.P."/>
            <person name="Wincker P."/>
            <person name="Balesdent M.-H."/>
            <person name="Howlett B.J."/>
        </authorList>
    </citation>
    <scope>NUCLEOTIDE SEQUENCE [LARGE SCALE GENOMIC DNA]</scope>
    <source>
        <strain evidence="11">JN3 / isolate v23.1.3 / race Av1-4-5-6-7-8</strain>
    </source>
</reference>
<dbReference type="CDD" id="cd05918">
    <property type="entry name" value="A_NRPS_SidN3_like"/>
    <property type="match status" value="3"/>
</dbReference>
<dbReference type="GO" id="GO:0005737">
    <property type="term" value="C:cytoplasm"/>
    <property type="evidence" value="ECO:0007669"/>
    <property type="project" value="TreeGrafter"/>
</dbReference>
<dbReference type="SUPFAM" id="SSF52777">
    <property type="entry name" value="CoA-dependent acyltransferases"/>
    <property type="match status" value="12"/>
</dbReference>
<dbReference type="SUPFAM" id="SSF47336">
    <property type="entry name" value="ACP-like"/>
    <property type="match status" value="6"/>
</dbReference>
<dbReference type="FunFam" id="3.30.300.30:FF:000033">
    <property type="entry name" value="Nonribosomal siderophore peptide synthase SidC"/>
    <property type="match status" value="1"/>
</dbReference>
<dbReference type="InterPro" id="IPR010071">
    <property type="entry name" value="AA_adenyl_dom"/>
</dbReference>
<dbReference type="Gene3D" id="3.30.300.30">
    <property type="match status" value="4"/>
</dbReference>
<dbReference type="Gene3D" id="1.10.1200.10">
    <property type="entry name" value="ACP-like"/>
    <property type="match status" value="6"/>
</dbReference>
<dbReference type="GO" id="GO:0016874">
    <property type="term" value="F:ligase activity"/>
    <property type="evidence" value="ECO:0007669"/>
    <property type="project" value="UniProtKB-KW"/>
</dbReference>
<comment type="pathway">
    <text evidence="1">Siderophore biosynthesis.</text>
</comment>
<dbReference type="CDD" id="cd19542">
    <property type="entry name" value="CT_NRPS-like"/>
    <property type="match status" value="2"/>
</dbReference>
<evidence type="ECO:0000313" key="10">
    <source>
        <dbReference type="EMBL" id="CBX99731.1"/>
    </source>
</evidence>
<dbReference type="NCBIfam" id="TIGR01733">
    <property type="entry name" value="AA-adenyl-dom"/>
    <property type="match status" value="3"/>
</dbReference>
<evidence type="ECO:0000256" key="8">
    <source>
        <dbReference type="SAM" id="MobiDB-lite"/>
    </source>
</evidence>
<comment type="similarity">
    <text evidence="2">Belongs to the ATP-dependent AMP-binding enzyme family.</text>
</comment>
<dbReference type="SMART" id="SM01294">
    <property type="entry name" value="PKS_PP_betabranch"/>
    <property type="match status" value="1"/>
</dbReference>
<feature type="compositionally biased region" description="Polar residues" evidence="8">
    <location>
        <begin position="612"/>
        <end position="625"/>
    </location>
</feature>
<evidence type="ECO:0000256" key="4">
    <source>
        <dbReference type="ARBA" id="ARBA00022553"/>
    </source>
</evidence>
<dbReference type="PROSITE" id="PS00012">
    <property type="entry name" value="PHOSPHOPANTETHEINE"/>
    <property type="match status" value="4"/>
</dbReference>
<dbReference type="EMBL" id="FP929137">
    <property type="protein sequence ID" value="CBX99731.1"/>
    <property type="molecule type" value="Genomic_DNA"/>
</dbReference>
<dbReference type="GO" id="GO:0031169">
    <property type="term" value="P:ferrichrome biosynthetic process"/>
    <property type="evidence" value="ECO:0007669"/>
    <property type="project" value="UniProtKB-ARBA"/>
</dbReference>
<dbReference type="InterPro" id="IPR045851">
    <property type="entry name" value="AMP-bd_C_sf"/>
</dbReference>
<dbReference type="InterPro" id="IPR036736">
    <property type="entry name" value="ACP-like_sf"/>
</dbReference>
<dbReference type="FunFam" id="3.40.50.12780:FF:000024">
    <property type="entry name" value="Nonribosomal siderophore peptide synthase SidC"/>
    <property type="match status" value="2"/>
</dbReference>
<dbReference type="FunFam" id="3.30.300.30:FF:000015">
    <property type="entry name" value="Nonribosomal peptide synthase SidD"/>
    <property type="match status" value="2"/>
</dbReference>
<gene>
    <name evidence="10" type="ORF">LEMA_P073200.1</name>
</gene>
<dbReference type="GeneID" id="13292739"/>
<feature type="domain" description="Carrier" evidence="9">
    <location>
        <begin position="2727"/>
        <end position="2800"/>
    </location>
</feature>
<dbReference type="InterPro" id="IPR001242">
    <property type="entry name" value="Condensation_dom"/>
</dbReference>
<dbReference type="PANTHER" id="PTHR45527:SF1">
    <property type="entry name" value="FATTY ACID SYNTHASE"/>
    <property type="match status" value="1"/>
</dbReference>
<dbReference type="GO" id="GO:0010106">
    <property type="term" value="P:cellular response to iron ion starvation"/>
    <property type="evidence" value="ECO:0007669"/>
    <property type="project" value="UniProtKB-ARBA"/>
</dbReference>
<feature type="region of interest" description="Disordered" evidence="8">
    <location>
        <begin position="679"/>
        <end position="705"/>
    </location>
</feature>
<dbReference type="GO" id="GO:0043041">
    <property type="term" value="P:amino acid activation for nonribosomal peptide biosynthetic process"/>
    <property type="evidence" value="ECO:0007669"/>
    <property type="project" value="TreeGrafter"/>
</dbReference>
<evidence type="ECO:0000256" key="7">
    <source>
        <dbReference type="ARBA" id="ARBA00029454"/>
    </source>
</evidence>
<keyword evidence="11" id="KW-1185">Reference proteome</keyword>
<dbReference type="eggNOG" id="KOG1178">
    <property type="taxonomic scope" value="Eukaryota"/>
</dbReference>
<dbReference type="SUPFAM" id="SSF56801">
    <property type="entry name" value="Acetyl-CoA synthetase-like"/>
    <property type="match status" value="4"/>
</dbReference>
<dbReference type="GO" id="GO:0031177">
    <property type="term" value="F:phosphopantetheine binding"/>
    <property type="evidence" value="ECO:0007669"/>
    <property type="project" value="InterPro"/>
</dbReference>
<dbReference type="Gene3D" id="3.40.50.12780">
    <property type="entry name" value="N-terminal domain of ligase-like"/>
    <property type="match status" value="4"/>
</dbReference>
<dbReference type="eggNOG" id="KOG1176">
    <property type="taxonomic scope" value="Eukaryota"/>
</dbReference>
<accession>E5A7Y6</accession>
<dbReference type="InterPro" id="IPR009081">
    <property type="entry name" value="PP-bd_ACP"/>
</dbReference>
<dbReference type="VEuPathDB" id="FungiDB:LEMA_P073200.1"/>
<feature type="domain" description="Carrier" evidence="9">
    <location>
        <begin position="3803"/>
        <end position="3880"/>
    </location>
</feature>
<dbReference type="Gene3D" id="3.30.559.10">
    <property type="entry name" value="Chloramphenicol acetyltransferase-like domain"/>
    <property type="match status" value="6"/>
</dbReference>
<dbReference type="InterPro" id="IPR023213">
    <property type="entry name" value="CAT-like_dom_sf"/>
</dbReference>
<evidence type="ECO:0000256" key="6">
    <source>
        <dbReference type="ARBA" id="ARBA00022737"/>
    </source>
</evidence>
<dbReference type="PANTHER" id="PTHR45527">
    <property type="entry name" value="NONRIBOSOMAL PEPTIDE SYNTHETASE"/>
    <property type="match status" value="1"/>
</dbReference>
<evidence type="ECO:0000256" key="1">
    <source>
        <dbReference type="ARBA" id="ARBA00004924"/>
    </source>
</evidence>
<dbReference type="PROSITE" id="PS00455">
    <property type="entry name" value="AMP_BINDING"/>
    <property type="match status" value="1"/>
</dbReference>
<dbReference type="InterPro" id="IPR042099">
    <property type="entry name" value="ANL_N_sf"/>
</dbReference>
<dbReference type="InParanoid" id="E5A7Y6"/>
<dbReference type="InterPro" id="IPR020845">
    <property type="entry name" value="AMP-binding_CS"/>
</dbReference>
<feature type="domain" description="Carrier" evidence="9">
    <location>
        <begin position="4359"/>
        <end position="4435"/>
    </location>
</feature>
<dbReference type="NCBIfam" id="NF003417">
    <property type="entry name" value="PRK04813.1"/>
    <property type="match status" value="4"/>
</dbReference>
<proteinExistence type="inferred from homology"/>
<dbReference type="HOGENOM" id="CLU_000092_2_0_1"/>
<keyword evidence="6" id="KW-0677">Repeat</keyword>
<dbReference type="InterPro" id="IPR006162">
    <property type="entry name" value="Ppantetheine_attach_site"/>
</dbReference>
<evidence type="ECO:0000256" key="3">
    <source>
        <dbReference type="ARBA" id="ARBA00022450"/>
    </source>
</evidence>
<evidence type="ECO:0000256" key="2">
    <source>
        <dbReference type="ARBA" id="ARBA00006432"/>
    </source>
</evidence>
<dbReference type="OMA" id="HHIVTEG"/>
<evidence type="ECO:0000259" key="9">
    <source>
        <dbReference type="PROSITE" id="PS50075"/>
    </source>
</evidence>
<dbReference type="Pfam" id="PF00501">
    <property type="entry name" value="AMP-binding"/>
    <property type="match status" value="4"/>
</dbReference>
<protein>
    <submittedName>
        <fullName evidence="10">Similar to nonribosomal peptide synthetase 2</fullName>
    </submittedName>
</protein>
<dbReference type="Pfam" id="PF00668">
    <property type="entry name" value="Condensation"/>
    <property type="match status" value="6"/>
</dbReference>
<keyword evidence="4" id="KW-0597">Phosphoprotein</keyword>
<dbReference type="InterPro" id="IPR020806">
    <property type="entry name" value="PKS_PP-bd"/>
</dbReference>
<comment type="similarity">
    <text evidence="7">Belongs to the NRP synthetase family.</text>
</comment>
<sequence length="5467" mass="607292">MVHSNVASSHLSILNEHPATLEGPLLLHDLVQSDSDTPAIDFLENGTKRRKFGYKNLHSLSNALAGRINEISAKLESASPVIPVLIPQCPELYVVLLAVLKAGKAFCPLLLDTPAERLNFILQDISADFFITLSHCHEQLRNKTDLQAILADRELSEASLAESILPHARPHDLAYVLYTSGSTGLPKAVKVSHRAVTQSLLAHDRHIPHFARFLQFAAPTFDVSIFEIFFPWFRGRTLVSCSRAQMLDDLPRWINELEIDAAELTPTVVSNLLQGRSSVPGLKLLLTIGEMLTQHVVDEFGGDDFKESILWAMYGPTEAAIHCTLQPRLSTRSTIANIGFPLDTVSAFIIAISETIVSAGVRILPAGEIGELAIGGLQIADGYLNRSELTAAVFVDHPQYGRIYRTGDRARLRSDGCLECLGRVTVGQVKLRGQRVELGEIEQVIMRINGCRTVTVMIIDDHLIAFCTINPDTVSRSMMLDYCNNWLPSFMVPSDICFIDRVPQLPSGKIDRALLKAQYKPKPLINGAFKPTSKDSIENTIVRLLQNYTKVEIESQMSLAAIGIDSLQSIRLASALRRERFDLSAIDVLQSDTVADLFANCKAVLRINSESTANRKNSPDASYNSKIPHGSDGTCTRNNVSEINGASGMNGTCKSNGTYTTNAINISDLIRPVDSASCTRANDTSNGDHGIRNSGHLDTTSSLPPHLENQITRTLPCTPLQEAMLAETSTRSKAYWNWIEVGLSCPYTSYTEIRDSLLLICQNNEILRTGFAPATDHTRSYMQVVWERFSCSQIRKVSGFSHSRALTTGDALLRPLNIDIRMDPEGPRILFKLHHAIYDGWSFELLLQDLLKYLHKKEVAPRPQFQDVAQHFSHGISKHERAQAKLYWSKQFLDFVPTTLWNYNGKIFHGETLRRFSQKSRVKASLLFEKARELGVSPQVYFQAATAFLLSRYTGSDDVTFGNVVSGRTIPVTGIEEIIGPCIASLPCRMNLGDVPRVQDLLEMTQQLNRKSLEHSAYPLREIAKAAGVEPGTRLFDILFVWQQPLANCSDDTLTTKIIDSADDSEMKLTLEFETSQDFISFRATYDPATIPEQQIKYWSLQIDELVSSFLKNATCTMSAIDCCFTASSLSIANPSPPQEHFQHGPSHAVENWAMSDPDREAICFGHLVDGIMQVKEAVTYATLNTRANQLARSLSAYITQKDQLIGVVLEKSVDLYVSILAVLKLGCGYLPLVPDTPTERICTIMQDANVALCISSSLLSTYLPQIPSLTIVKVDLIDIGLWSDRNLETAYNGHHLAYAIFTSGSTGTPKGVLVTQDNLMSNLQYLSGVYPYSTNARLLQACSQAFDVSVFEIFFSWYVGICLCTATKDDLFHDLEASIRRLQITHLSLTPTVAALVDPKNVPRVEFLVTAGEGLTEHVRRKWAGRGLYQGYGPSETTNICTLRPSVTIDDLINNIGSPFTNTSAFVMALNGDSILPRGAVGELCFGGMQVFRGYLNKPELNAMKLINHPTYGRIYRSGDMGLMLPDNNILSVGRSDDQVKIRGQRVELREITSVALDVIGVRDCVTCLLPGRNDRPALVNFWVPKDTICQTYQLLDTNEHQATISRMFDTLSSKIPSYMVPLHFIPISRLPMTTQAKIDRRVLQRTFGALTAKELADTTSYQDESGDVSQLSEWEQSVASILSRILSLPIHDIRKGTSFFNLGLDSVSAIRFCNDLRHTAIANFSVTTVLKNPSIARLSTIKDKQLSPKEQKKFPPINFPHMFTVDETSAIVSTFEKRGSRVARILPCTPLQEAMLSSTSSSSGSAYCNVMIFRVNGDLERLQESWTSVIHRHEILRTAFMPTNYPSHAFAQVVLELSTSKWHSTSVGTNLELYIEKTISALLTAHEPPIYLAIAREGTLSKLVFGCHHALYDGSAIALLLEEIQLLYTGTALPPPIPYDSYLQAMLSQDLKEADRYWGALLSGFEPTSFPNLTGANTESVGRPASVMKVLQPLGEVRRACQDASTSLSSVVQATWAKLLYFYTGESDICFGNVVNGRNLPSADIHRLVAPCFNTLPVRVDFDFRQTNSDLVGLTHALNIEMLAFQLTPLRWIQSKILRDGGRLFDTLVILQQPVASLDASIWTLEKDLGDMDLPIVCEVQQDETEDCLKLVLHYNTSLLSYTDAMVVAETFDHTLMSLLRLPHASANDTVSIPEYLRAESNSKFQRCKTEDPYLHTGFEKITAANPEQVALDFLHLDKTRTTWSFKTLNDRANAIANTLIKNGAVPETIIPLHCPKSPHFYASILGILKAGAAFAPIHPDLPMARKEFMLNELKPRIILCCTGSAIQHDGAFSLDVERIDYSPKENPVIHGLNTNSLAYCLFTSGSTGTPKAVSMEHCAPIQTIASSRPLVPWKPTSRLLQYAAVTFDMCYFDCFLAWTLGFTLCAAEQALLLNELPKVIDTLGVELLDLTPSVAASLRRSEVPSIKWLYCIGEAMSPEVIKEWGSTCVNSYGPTEAAFCTTIFTASGEANTSVIGRPFPSTSFAILPANADCPLPVLSTGELYIGGTQLARGYLGKPELTDDRFIHIRGQRFYKSGDIVRMLSNGNFEFIGRADDQVKIRGLRVELGEIDHALRNSCPDIKTIATQILKRDKASREQLVAFVVTKSPLGQEKESNMRTQLRDAAIHQLPSYMVPQFFIFIEAVPRSMAGKIDKHALSTIFRDQIDKDTVANGNAKQGTEHNWTHLEGQVRTILADLSKIPVEDIGPVTTIYQLGLDSISATQIAAVLRGKGHIVTASDVMKYATCSEIATRIGQDGSARLTAFANFDFGAFHRQHEQSVSKICEIDHSKICAIRPCTPLQTGMLSQFIAKEGSVYMNYLRLRLDHRVDVGRLRDAWTATMGRHEILRSGFAHTKNPEHPFVMITFDTTAVNLPWTVDSRSEALDVSEEWIHEHQRRALSKFHEPPWAIQVSQTNGDRYLNLVIFHALFDAQSLQLIFNDVASEYGGQPNLSPSSLEPVISGILSLCDEKNRDSMRFWTALGKKVKPSRFPNLSSLRLDPTPPTICVKRSASALIDLEQGCMSANITLQAAGISSWLSLLSAYTGEDSVTCGVVLSGRTFDAAENAIFPCINTVPFTIATSTDQREVLKAAMSLNAQVQQHQYIPLNKIQKLMGYASEPLFDTIFAFQKSPKEELAQTLWEIVDERGTIEYPLSIEIEPKQGHLEYRLTFLPDVVPREQALLILNQMDYLMESFIFDRSIPAKEVVSDSNLYSITPAKESKLPSEAHLLHELVERTAAKFPSRIALEFAHSIHNGRFSVRRWTYAELDAEGNRIAHLLISCGVGPGMLVGVCFDKCPQASFAMLGILKAGCAFVAIDPSAPAARQAFIVKDSDARAVLSKSSQSSQLGIEAHIPILNLDEITTSSLSSRKPMLQRSVSTQDRSYCLYTSGTTGTPKGCELTHENAVQAMLSFQRLFANHWDPDSRWLQFASFHFDVSVLEQFWSWSVGICVVSAPRDFIFEDLANSINALGITHIDLTPSLAQILHPDDVPSLCKGVFVTGGESLKQEILDVWGSKSVIYNGYGPTEATIGCTMYPRVPTNGKPSNIGWQFDNVGSLVLKLGSDQPVLRGGVGELCVTGKLVGKGYLNRPDLTAEKFPYLERFGERVYRTGDLVRILHDGSFDFLGRADDQVKLRGQRLEVGEINSVIRQSSSDIADVATLVLKHPRQQKEQLVSFLVVGSQANRQTELSFSRTQEILRAKEACHDKLPSYMVPTHFVSLTSMPLNMNNKADAKQLKNLFQGLSAGELQMLSVTSGTGDDSWTNTEQAIRRVLSQTLDVSELNMDKDQSFFELGMDSISVIAISRAMRNAGMVKATASMVMKHSTIRRLAKALRTTRLSSNDQRSVLAAQQTISAIHHRHRRSVAQTLSIRSSSIEVIAPCTPLQQGMIARSLENDFGLYFNTFQFKLNESIDARKLQLAWSRVTEYAQILRTVFVNTEDGYVQAVLRKKPLVWSTHAVATDASVRQTLDHVKNQWLLRNRNELQQPLELHMLTSPSVRLLVVHIFHGLYDGHSIEIMISLVWQVYNGGELTDPIPDFHTALVYGPLLTQSGAKDFWQNHLAQSSSAPFPGTSSEGPVVALPVRSVRKLEGLASFDTMRRRLNVTAQAIAQACWLNVLQEYTRAVVTTGLIVSGRSIDLEGADRIIGPLFNTIPYHHQAQDGESWASIIKRVHDFNVAAHPYQHTPLRDITKWCRRGGDRGLFETLFVYQIVQQTEDWSKNSAWEITDGDALADYPLALEVEQWSQDALKLTLVTQQHVLDEQTSITLLDRFEDNLRIILTDPYTEVKLPAGVENNFDQKLKRENMADGFARPMDFAWTNTATKIREEVASLSGMEIGDISERTSIFELGLDSIDAIKISSKLKRCGIDLPVSAIMRGLTIASMVQGMAEVDTQVHDRPSSFYIDEQKRLLTGYLQRHEIDGVAIENVLPPTPLQEAMIAEMLASDYTRYYNFDVLSVKHDTDKLKLRDAWSQVVEASPILRTGFVEVDDPTVDFTFAQVVYQRPHEFWSHKNTETDADFTTLLDQLRTDALKTSVSTPPFRILLVEAPRQSYLVLAIAHALYDGWSLGLLHSDVHRAYYDELERRPSYANLLADILSTSGKDAAGFWQDYLYDAKTGVFPRRSKGVKLGRALVQRHEQVSCASLIQLTAFAKKNNVALQTVGQAAFAMVLAFYTGSLDVTFGSVLSGREDEETAQLMFPTMNTVPIRAILHGTCNDMLQYMQDNFRSIREWQHFPLRKALSLAGVGAGLFESLFIYQKSLGGTTSEVERLYTSMEGYSDVEYPVCVEMEVVNERLVWRCAVKEDVLSDEGTRGLLGRLDEVLRHIMQSPDSPVMSTMESGISLCGLPAFVENERKAVPVRLEANTDDDGMAPDAHTTRTIREVLAKVSKTPEDDITSDMTIFHMGLDSISAIKVSSLLRKEGISLGVADMVRAGTVDKMANIIASRTTTATKTVEDGEHYRLTISAALRALDQASILEEAKIDAANVCDVLPASAGQVDMISMWLNTQSGSFYSDFDYEIDGCASWEMLQESWYDLVGANPILRTVFAPTQNDETPYVQVVLRQTTGFIVDTTHHDKDDSRAMREAARSRQPWAHLFVARRQDGWDARLSIHHALYDGVSLPLLMQQYKRMCNSVAAPAAPTDSFAEWMAYAVAKSTMDKRKAFWIEYMHDVSNKGLSQPCETAREKTEVFRPGLLQTSGLEAMVRKHGLSAQAIFLASYAKLYARMTGTASESDVIIGVYLANRSMPIDKIASAAIPTVKMLPLRITSPQQSAILALAATIQRDLQDISAPENTSASLYEIWQWTGVQMDTFVNFLSLPVEDEDEDDELYRSHLHIGVQPKKAWEEPVSRVSSMESVERKGMQSKLANASVNGAYLHAIDVEASIRNGALDVGVFAPTAMMSLGEGERMVEDLKRELEGVWG</sequence>